<sequence length="177" mass="20445">MDLDFRFDERDQKYKLLDFNPRIGAQFRVFVDDNGLDVARALYRDLTGQTVRRSKQVDGRVFVLEPEDLRASVNYARRSELSARAWLQSFKGRKEFAWFSWDDPLPFLMVWPRIAIQGIRKILRIGPFKSNAARQSTSAGQASKPDQAMPITGYGARSRLTSIMGPLWQSLTRPWSD</sequence>
<dbReference type="AlphaFoldDB" id="A0A809ZMF0"/>
<gene>
    <name evidence="3" type="ORF">XF10B_68220</name>
    <name evidence="1" type="ORF">XF1B_69450</name>
    <name evidence="2" type="ORF">XF4B_68700</name>
</gene>
<dbReference type="EMBL" id="AP023094">
    <property type="protein sequence ID" value="BCE50521.1"/>
    <property type="molecule type" value="Genomic_DNA"/>
</dbReference>
<evidence type="ECO:0008006" key="4">
    <source>
        <dbReference type="Google" id="ProtNLM"/>
    </source>
</evidence>
<name>A0A809ZMF0_9BRAD</name>
<dbReference type="SUPFAM" id="SSF56059">
    <property type="entry name" value="Glutathione synthetase ATP-binding domain-like"/>
    <property type="match status" value="1"/>
</dbReference>
<evidence type="ECO:0000313" key="2">
    <source>
        <dbReference type="EMBL" id="BCE50521.1"/>
    </source>
</evidence>
<reference evidence="1" key="1">
    <citation type="submission" date="2020-05" db="EMBL/GenBank/DDBJ databases">
        <title>Complete genome sequence of Bradyrhizobium diazoefficiens XF1 isolated from soybean nodule.</title>
        <authorList>
            <person name="Noda R."/>
            <person name="Kakizaki K."/>
            <person name="Minamisawa K."/>
        </authorList>
    </citation>
    <scope>NUCLEOTIDE SEQUENCE</scope>
    <source>
        <strain evidence="1">XF1</strain>
    </source>
</reference>
<reference evidence="3" key="2">
    <citation type="submission" date="2020-05" db="EMBL/GenBank/DDBJ databases">
        <title>Complete genome sequence of Bradyrhizobium diazoefficiens XF10 isolated from soybean nodule.</title>
        <authorList>
            <person name="Noda R."/>
            <person name="Kakizaki K."/>
            <person name="Minamisawa K."/>
        </authorList>
    </citation>
    <scope>NUCLEOTIDE SEQUENCE</scope>
    <source>
        <strain evidence="3">XF10</strain>
    </source>
</reference>
<proteinExistence type="predicted"/>
<evidence type="ECO:0000313" key="3">
    <source>
        <dbReference type="EMBL" id="BCE94024.1"/>
    </source>
</evidence>
<protein>
    <recommendedName>
        <fullName evidence="4">ATP-grasp domain-containing protein</fullName>
    </recommendedName>
</protein>
<accession>A0A809ZMF0</accession>
<organism evidence="2">
    <name type="scientific">Bradyrhizobium diazoefficiens</name>
    <dbReference type="NCBI Taxonomy" id="1355477"/>
    <lineage>
        <taxon>Bacteria</taxon>
        <taxon>Pseudomonadati</taxon>
        <taxon>Pseudomonadota</taxon>
        <taxon>Alphaproteobacteria</taxon>
        <taxon>Hyphomicrobiales</taxon>
        <taxon>Nitrobacteraceae</taxon>
        <taxon>Bradyrhizobium</taxon>
    </lineage>
</organism>
<reference evidence="2" key="3">
    <citation type="submission" date="2020-05" db="EMBL/GenBank/DDBJ databases">
        <title>Complete genome sequence of Bradyrhizobium diazoefficiens XF4 isolated from soybean nodule.</title>
        <authorList>
            <person name="Noda R."/>
            <person name="Kakizaki K."/>
            <person name="Minamisawa K."/>
        </authorList>
    </citation>
    <scope>NUCLEOTIDE SEQUENCE</scope>
    <source>
        <strain evidence="2">XF4</strain>
    </source>
</reference>
<dbReference type="EMBL" id="AP023091">
    <property type="protein sequence ID" value="BCE24264.1"/>
    <property type="molecule type" value="Genomic_DNA"/>
</dbReference>
<dbReference type="EMBL" id="AP023099">
    <property type="protein sequence ID" value="BCE94024.1"/>
    <property type="molecule type" value="Genomic_DNA"/>
</dbReference>
<evidence type="ECO:0000313" key="1">
    <source>
        <dbReference type="EMBL" id="BCE24264.1"/>
    </source>
</evidence>